<reference evidence="4" key="1">
    <citation type="journal article" date="2019" name="Int. J. Syst. Evol. Microbiol.">
        <title>The Global Catalogue of Microorganisms (GCM) 10K type strain sequencing project: providing services to taxonomists for standard genome sequencing and annotation.</title>
        <authorList>
            <consortium name="The Broad Institute Genomics Platform"/>
            <consortium name="The Broad Institute Genome Sequencing Center for Infectious Disease"/>
            <person name="Wu L."/>
            <person name="Ma J."/>
        </authorList>
    </citation>
    <scope>NUCLEOTIDE SEQUENCE [LARGE SCALE GENOMIC DNA]</scope>
    <source>
        <strain evidence="4">DFY28</strain>
    </source>
</reference>
<dbReference type="Gene3D" id="2.60.40.3140">
    <property type="match status" value="1"/>
</dbReference>
<keyword evidence="1" id="KW-1133">Transmembrane helix</keyword>
<evidence type="ECO:0000256" key="1">
    <source>
        <dbReference type="SAM" id="Phobius"/>
    </source>
</evidence>
<evidence type="ECO:0000313" key="3">
    <source>
        <dbReference type="EMBL" id="MFD1784561.1"/>
    </source>
</evidence>
<dbReference type="InterPro" id="IPR002931">
    <property type="entry name" value="Transglutaminase-like"/>
</dbReference>
<organism evidence="3 4">
    <name type="scientific">Phenylobacterium terrae</name>
    <dbReference type="NCBI Taxonomy" id="2665495"/>
    <lineage>
        <taxon>Bacteria</taxon>
        <taxon>Pseudomonadati</taxon>
        <taxon>Pseudomonadota</taxon>
        <taxon>Alphaproteobacteria</taxon>
        <taxon>Caulobacterales</taxon>
        <taxon>Caulobacteraceae</taxon>
        <taxon>Phenylobacterium</taxon>
    </lineage>
</organism>
<name>A0ABW4N3H9_9CAUL</name>
<evidence type="ECO:0000259" key="2">
    <source>
        <dbReference type="SMART" id="SM00460"/>
    </source>
</evidence>
<dbReference type="Pfam" id="PF01841">
    <property type="entry name" value="Transglut_core"/>
    <property type="match status" value="1"/>
</dbReference>
<feature type="transmembrane region" description="Helical" evidence="1">
    <location>
        <begin position="658"/>
        <end position="679"/>
    </location>
</feature>
<protein>
    <submittedName>
        <fullName evidence="3">DUF3857 domain-containing transglutaminase family protein</fullName>
    </submittedName>
</protein>
<sequence>MYDERAGTGTAPQQVAYGPAPDWIDAPAFVPRGRPAEHDAHEGRWHLFADAQFRLDPELCQYFRRVSQVVSPDGLHEAAQLDVSFDPGFERLRIHHVRVIRDGVVREVDPTAGLEVFRREPNLERAVYDGRLTAHYVVPDVRVGDIVDTAYSIEGGHPTLRGRFGAEFSFNWSCWVGETRVRLLASPARPITWKTFNAPPPVEERRLEDGLVERVWRSRDTGPAPWEPDVPPWIRRFDTVLLSDVQSWSEAADLFRGAYGTDEPPPEDLAAEIDRLAAEHPDPADQAVAALRLVQSGLRYQSVSIGEGGYAPRPVSQIWARRTGDCKDASRLLVAMLRRLGLEADPALVNTWRGQALADEPPSATAFDHCLVRLKLGGRVYWLDPTRFPQGGRLEVLHQPRFGWALPLVPAAELEAMGEEPVRKVVEMQEVFTIGAGPGDPADLRIETTYRSWRADEMRRRVSGGRAALSRDFLGYYRRMFGEAQEAAPLEAEDDLANNELRTRERYRLDRPFEVRDGGETLRFLTPDDLFATVLAPARTAARRWPVHLGPPRKHSCITDIVLPREMPFETWDRVFEMEGLVARSRLEVLDGPAMAARLTRSVEITRPVIPAEEAERYFALREAAIEYAGVMVPLTTKGGRFVRADGSDDSGSNIARWIFIALVMAFIGAMFRLAGAVAP</sequence>
<evidence type="ECO:0000313" key="4">
    <source>
        <dbReference type="Proteomes" id="UP001597237"/>
    </source>
</evidence>
<gene>
    <name evidence="3" type="ORF">ACFSC0_14245</name>
</gene>
<dbReference type="Proteomes" id="UP001597237">
    <property type="component" value="Unassembled WGS sequence"/>
</dbReference>
<keyword evidence="4" id="KW-1185">Reference proteome</keyword>
<comment type="caution">
    <text evidence="3">The sequence shown here is derived from an EMBL/GenBank/DDBJ whole genome shotgun (WGS) entry which is preliminary data.</text>
</comment>
<dbReference type="Pfam" id="PF12969">
    <property type="entry name" value="DUF3857"/>
    <property type="match status" value="1"/>
</dbReference>
<dbReference type="RefSeq" id="WP_377280709.1">
    <property type="nucleotide sequence ID" value="NZ_JBHRSI010000002.1"/>
</dbReference>
<proteinExistence type="predicted"/>
<dbReference type="SUPFAM" id="SSF54001">
    <property type="entry name" value="Cysteine proteinases"/>
    <property type="match status" value="1"/>
</dbReference>
<dbReference type="EMBL" id="JBHUEY010000006">
    <property type="protein sequence ID" value="MFD1784561.1"/>
    <property type="molecule type" value="Genomic_DNA"/>
</dbReference>
<dbReference type="SMART" id="SM00460">
    <property type="entry name" value="TGc"/>
    <property type="match status" value="1"/>
</dbReference>
<accession>A0ABW4N3H9</accession>
<dbReference type="Gene3D" id="3.10.620.30">
    <property type="match status" value="1"/>
</dbReference>
<feature type="domain" description="Transglutaminase-like" evidence="2">
    <location>
        <begin position="318"/>
        <end position="387"/>
    </location>
</feature>
<keyword evidence="1" id="KW-0812">Transmembrane</keyword>
<keyword evidence="1" id="KW-0472">Membrane</keyword>
<dbReference type="InterPro" id="IPR024618">
    <property type="entry name" value="DUF3857"/>
</dbReference>
<dbReference type="InterPro" id="IPR038765">
    <property type="entry name" value="Papain-like_cys_pep_sf"/>
</dbReference>